<dbReference type="Gene3D" id="2.40.30.10">
    <property type="entry name" value="Translation factors"/>
    <property type="match status" value="1"/>
</dbReference>
<gene>
    <name evidence="2" type="ORF">AWU67_08135</name>
</gene>
<dbReference type="InterPro" id="IPR007037">
    <property type="entry name" value="SIP_rossman_dom"/>
</dbReference>
<dbReference type="InterPro" id="IPR017927">
    <property type="entry name" value="FAD-bd_FR_type"/>
</dbReference>
<dbReference type="EMBL" id="CP014145">
    <property type="protein sequence ID" value="AMB58841.1"/>
    <property type="molecule type" value="Genomic_DNA"/>
</dbReference>
<proteinExistence type="predicted"/>
<evidence type="ECO:0000313" key="3">
    <source>
        <dbReference type="Proteomes" id="UP000058305"/>
    </source>
</evidence>
<dbReference type="KEGG" id="mvd:AWU67_08135"/>
<evidence type="ECO:0000313" key="2">
    <source>
        <dbReference type="EMBL" id="AMB58841.1"/>
    </source>
</evidence>
<dbReference type="Pfam" id="PF04954">
    <property type="entry name" value="SIP"/>
    <property type="match status" value="1"/>
</dbReference>
<sequence length="296" mass="32169">MKIHRGIVCRTIPLTPVLRRVTLGGAGVTDFLSTGIGDEYVRVFFPHGDDPTDVSLPVPDGDWWASPEGAPTAPMRTYTISGVRPDVGEVDIDFVLHSAGIAGPWAAAAEPGHVIGLNSPTGLYAPPPQTSWQVLVTDLTGLPAVARIATRVAEGIRTRIVVEITDESDRIAIASGEGVEITWVLGGNGTGPSTLGRIVRSIVDERLPLDEGYVWVAGETVALRDVRKYLRKELGLPAAQFKVVCYWSPIENWDSKYAALPPEVQRELDAIWSDARDDEPEDTQLRFESRLDQLGL</sequence>
<dbReference type="PANTHER" id="PTHR30157:SF0">
    <property type="entry name" value="NADPH-DEPENDENT FERRIC-CHELATE REDUCTASE"/>
    <property type="match status" value="1"/>
</dbReference>
<dbReference type="OrthoDB" id="9814826at2"/>
<keyword evidence="3" id="KW-1185">Reference proteome</keyword>
<accession>A0A0X8E4G6</accession>
<reference evidence="3" key="2">
    <citation type="submission" date="2016-01" db="EMBL/GenBank/DDBJ databases">
        <title>First complete genome sequence of a species in the genus Microterricola, an extremophilic cold active enzyme producing strain ERGS5:02 isolated from Sikkim Himalaya.</title>
        <authorList>
            <person name="Kumar R."/>
            <person name="Singh D."/>
            <person name="Swarnkar M.K."/>
        </authorList>
    </citation>
    <scope>NUCLEOTIDE SEQUENCE [LARGE SCALE GENOMIC DNA]</scope>
    <source>
        <strain evidence="3">ERGS5:02</strain>
    </source>
</reference>
<dbReference type="Proteomes" id="UP000058305">
    <property type="component" value="Chromosome"/>
</dbReference>
<dbReference type="AlphaFoldDB" id="A0A0X8E4G6"/>
<reference evidence="2 3" key="1">
    <citation type="journal article" date="2016" name="J. Biotechnol.">
        <title>First complete genome sequence of a species in the genus Microterricola, an extremophilic cold active enzyme producing bacterial strain ERGS5:02 isolated from Sikkim Himalaya.</title>
        <authorList>
            <person name="Himanshu"/>
            <person name="Swarnkar M.K."/>
            <person name="Singh D."/>
            <person name="Kumar R."/>
        </authorList>
    </citation>
    <scope>NUCLEOTIDE SEQUENCE [LARGE SCALE GENOMIC DNA]</scope>
    <source>
        <strain evidence="2 3">ERGS5:02</strain>
    </source>
</reference>
<dbReference type="Gene3D" id="3.40.50.80">
    <property type="entry name" value="Nucleotide-binding domain of ferredoxin-NADP reductase (FNR) module"/>
    <property type="match status" value="1"/>
</dbReference>
<feature type="domain" description="FAD-binding FR-type" evidence="1">
    <location>
        <begin position="1"/>
        <end position="127"/>
    </location>
</feature>
<dbReference type="RefSeq" id="WP_067227737.1">
    <property type="nucleotide sequence ID" value="NZ_CP014145.1"/>
</dbReference>
<dbReference type="GO" id="GO:0016491">
    <property type="term" value="F:oxidoreductase activity"/>
    <property type="evidence" value="ECO:0007669"/>
    <property type="project" value="InterPro"/>
</dbReference>
<dbReference type="InterPro" id="IPR039374">
    <property type="entry name" value="SIP_fam"/>
</dbReference>
<dbReference type="InterPro" id="IPR013113">
    <property type="entry name" value="SIP_FAD-bd"/>
</dbReference>
<dbReference type="PANTHER" id="PTHR30157">
    <property type="entry name" value="FERRIC REDUCTASE, NADPH-DEPENDENT"/>
    <property type="match status" value="1"/>
</dbReference>
<dbReference type="InterPro" id="IPR017938">
    <property type="entry name" value="Riboflavin_synthase-like_b-brl"/>
</dbReference>
<dbReference type="CDD" id="cd06193">
    <property type="entry name" value="siderophore_interacting"/>
    <property type="match status" value="1"/>
</dbReference>
<dbReference type="InterPro" id="IPR039261">
    <property type="entry name" value="FNR_nucleotide-bd"/>
</dbReference>
<protein>
    <submittedName>
        <fullName evidence="2">Siderophore synthetase</fullName>
    </submittedName>
</protein>
<dbReference type="Pfam" id="PF08021">
    <property type="entry name" value="FAD_binding_9"/>
    <property type="match status" value="1"/>
</dbReference>
<name>A0A0X8E4G6_9MICO</name>
<evidence type="ECO:0000259" key="1">
    <source>
        <dbReference type="PROSITE" id="PS51384"/>
    </source>
</evidence>
<dbReference type="PROSITE" id="PS51384">
    <property type="entry name" value="FAD_FR"/>
    <property type="match status" value="1"/>
</dbReference>
<dbReference type="SUPFAM" id="SSF63380">
    <property type="entry name" value="Riboflavin synthase domain-like"/>
    <property type="match status" value="1"/>
</dbReference>
<organism evidence="2 3">
    <name type="scientific">Microterricola viridarii</name>
    <dbReference type="NCBI Taxonomy" id="412690"/>
    <lineage>
        <taxon>Bacteria</taxon>
        <taxon>Bacillati</taxon>
        <taxon>Actinomycetota</taxon>
        <taxon>Actinomycetes</taxon>
        <taxon>Micrococcales</taxon>
        <taxon>Microbacteriaceae</taxon>
        <taxon>Microterricola</taxon>
    </lineage>
</organism>